<evidence type="ECO:0000313" key="2">
    <source>
        <dbReference type="Proteomes" id="UP001632037"/>
    </source>
</evidence>
<dbReference type="PANTHER" id="PTHR13510:SF44">
    <property type="entry name" value="RABENOSYN-5"/>
    <property type="match status" value="1"/>
</dbReference>
<evidence type="ECO:0008006" key="3">
    <source>
        <dbReference type="Google" id="ProtNLM"/>
    </source>
</evidence>
<dbReference type="InterPro" id="IPR052727">
    <property type="entry name" value="Rab4/Rab5_effector"/>
</dbReference>
<dbReference type="EMBL" id="JBIMZQ010000012">
    <property type="protein sequence ID" value="KAL3667995.1"/>
    <property type="molecule type" value="Genomic_DNA"/>
</dbReference>
<dbReference type="InterPro" id="IPR011011">
    <property type="entry name" value="Znf_FYVE_PHD"/>
</dbReference>
<evidence type="ECO:0000313" key="1">
    <source>
        <dbReference type="EMBL" id="KAL3667995.1"/>
    </source>
</evidence>
<keyword evidence="2" id="KW-1185">Reference proteome</keyword>
<gene>
    <name evidence="1" type="ORF">V7S43_006869</name>
</gene>
<comment type="caution">
    <text evidence="1">The sequence shown here is derived from an EMBL/GenBank/DDBJ whole genome shotgun (WGS) entry which is preliminary data.</text>
</comment>
<sequence length="436" mass="49460">MAEEDNLLLDQSPFPPLELTFEEQEECHNLSLQLLERTLHSYDERLAGVTPRHHANLNSARWKLQKTQENASLYSERIRHVRTDLHLPVDNWEDPTVLLMVGTIPASLDEVMYGMSIPTFEALKVRVSTLGNQEIGGAMLARLVGPTDDQPFQNLSIFYMASRLPWLVSKVVKPRDFVLLSATGVITTAGGERVGYDLLQPAPLLQCPPLPKPMIRGKFMFGALYRQQEDGHVDVYLQQYVESMGNLMESFIISTTWQSLLGFFRSPVLAEHKKLQWCIANMKSARRRGAANDLSGFSMNCSLCSVAFGRTIRSRSSDQRSCVLCLALVCSNCREKLVFKVLDRHPKKNKLLIRKKRVHVCRPCMEFVRRQKPTDIARYNILDTLTPASDSTWGTNDTSWMTWGLLDGDSTPTWSPRRSLSMSSESFESFGWNADP</sequence>
<organism evidence="1 2">
    <name type="scientific">Phytophthora oleae</name>
    <dbReference type="NCBI Taxonomy" id="2107226"/>
    <lineage>
        <taxon>Eukaryota</taxon>
        <taxon>Sar</taxon>
        <taxon>Stramenopiles</taxon>
        <taxon>Oomycota</taxon>
        <taxon>Peronosporomycetes</taxon>
        <taxon>Peronosporales</taxon>
        <taxon>Peronosporaceae</taxon>
        <taxon>Phytophthora</taxon>
    </lineage>
</organism>
<dbReference type="Proteomes" id="UP001632037">
    <property type="component" value="Unassembled WGS sequence"/>
</dbReference>
<accession>A0ABD3FM56</accession>
<reference evidence="1 2" key="1">
    <citation type="submission" date="2024-09" db="EMBL/GenBank/DDBJ databases">
        <title>Genome sequencing and assembly of Phytophthora oleae, isolate VK10A, causative agent of rot of olive drupes.</title>
        <authorList>
            <person name="Conti Taguali S."/>
            <person name="Riolo M."/>
            <person name="La Spada F."/>
            <person name="Cacciola S.O."/>
            <person name="Dionisio G."/>
        </authorList>
    </citation>
    <scope>NUCLEOTIDE SEQUENCE [LARGE SCALE GENOMIC DNA]</scope>
    <source>
        <strain evidence="1 2">VK10A</strain>
    </source>
</reference>
<dbReference type="AlphaFoldDB" id="A0ABD3FM56"/>
<dbReference type="Gene3D" id="3.30.530.20">
    <property type="match status" value="1"/>
</dbReference>
<dbReference type="InterPro" id="IPR023393">
    <property type="entry name" value="START-like_dom_sf"/>
</dbReference>
<dbReference type="CDD" id="cd00065">
    <property type="entry name" value="FYVE_like_SF"/>
    <property type="match status" value="1"/>
</dbReference>
<name>A0ABD3FM56_9STRA</name>
<dbReference type="SUPFAM" id="SSF57903">
    <property type="entry name" value="FYVE/PHD zinc finger"/>
    <property type="match status" value="1"/>
</dbReference>
<proteinExistence type="predicted"/>
<protein>
    <recommendedName>
        <fullName evidence="3">FYVE-type domain-containing protein</fullName>
    </recommendedName>
</protein>
<dbReference type="PANTHER" id="PTHR13510">
    <property type="entry name" value="FYVE-FINGER-CONTAINING RAB5 EFFECTOR PROTEIN RABENOSYN-5-RELATED"/>
    <property type="match status" value="1"/>
</dbReference>